<evidence type="ECO:0000256" key="3">
    <source>
        <dbReference type="ARBA" id="ARBA00022723"/>
    </source>
</evidence>
<feature type="transmembrane region" description="Helical" evidence="7">
    <location>
        <begin position="81"/>
        <end position="102"/>
    </location>
</feature>
<evidence type="ECO:0000256" key="2">
    <source>
        <dbReference type="ARBA" id="ARBA00022485"/>
    </source>
</evidence>
<keyword evidence="4" id="KW-0249">Electron transport</keyword>
<name>A0A4R3XZE2_9PROT</name>
<keyword evidence="10" id="KW-1185">Reference proteome</keyword>
<feature type="domain" description="4Fe-4S ferredoxin-type" evidence="8">
    <location>
        <begin position="260"/>
        <end position="288"/>
    </location>
</feature>
<dbReference type="SUPFAM" id="SSF54862">
    <property type="entry name" value="4Fe-4S ferredoxins"/>
    <property type="match status" value="1"/>
</dbReference>
<evidence type="ECO:0000313" key="10">
    <source>
        <dbReference type="Proteomes" id="UP000295367"/>
    </source>
</evidence>
<dbReference type="InterPro" id="IPR032879">
    <property type="entry name" value="FixG_C"/>
</dbReference>
<feature type="transmembrane region" description="Helical" evidence="7">
    <location>
        <begin position="156"/>
        <end position="175"/>
    </location>
</feature>
<dbReference type="Proteomes" id="UP000295367">
    <property type="component" value="Unassembled WGS sequence"/>
</dbReference>
<dbReference type="InterPro" id="IPR051684">
    <property type="entry name" value="Electron_Trans/Redox"/>
</dbReference>
<keyword evidence="5" id="KW-0408">Iron</keyword>
<evidence type="ECO:0000256" key="6">
    <source>
        <dbReference type="ARBA" id="ARBA00023014"/>
    </source>
</evidence>
<evidence type="ECO:0000313" key="9">
    <source>
        <dbReference type="EMBL" id="TCV84746.1"/>
    </source>
</evidence>
<dbReference type="InterPro" id="IPR014116">
    <property type="entry name" value="Cyt_c_oxidase_cbb3_FixG"/>
</dbReference>
<dbReference type="Gene3D" id="2.60.40.10">
    <property type="entry name" value="Immunoglobulins"/>
    <property type="match status" value="1"/>
</dbReference>
<dbReference type="InterPro" id="IPR017900">
    <property type="entry name" value="4Fe4S_Fe_S_CS"/>
</dbReference>
<comment type="caution">
    <text evidence="9">The sequence shown here is derived from an EMBL/GenBank/DDBJ whole genome shotgun (WGS) entry which is preliminary data.</text>
</comment>
<dbReference type="GO" id="GO:0005886">
    <property type="term" value="C:plasma membrane"/>
    <property type="evidence" value="ECO:0007669"/>
    <property type="project" value="TreeGrafter"/>
</dbReference>
<keyword evidence="3" id="KW-0479">Metal-binding</keyword>
<proteinExistence type="predicted"/>
<dbReference type="PROSITE" id="PS51379">
    <property type="entry name" value="4FE4S_FER_2"/>
    <property type="match status" value="1"/>
</dbReference>
<evidence type="ECO:0000256" key="1">
    <source>
        <dbReference type="ARBA" id="ARBA00022448"/>
    </source>
</evidence>
<dbReference type="AlphaFoldDB" id="A0A4R3XZE2"/>
<accession>A0A4R3XZE2</accession>
<protein>
    <submittedName>
        <fullName evidence="9">Cytochrome c oxidase accessory protein FixG</fullName>
    </submittedName>
</protein>
<keyword evidence="1" id="KW-0813">Transport</keyword>
<dbReference type="PANTHER" id="PTHR30176">
    <property type="entry name" value="FERREDOXIN-TYPE PROTEIN NAPH"/>
    <property type="match status" value="1"/>
</dbReference>
<feature type="transmembrane region" description="Helical" evidence="7">
    <location>
        <begin position="30"/>
        <end position="48"/>
    </location>
</feature>
<reference evidence="9 10" key="1">
    <citation type="submission" date="2019-03" db="EMBL/GenBank/DDBJ databases">
        <title>Genomic Encyclopedia of Type Strains, Phase IV (KMG-IV): sequencing the most valuable type-strain genomes for metagenomic binning, comparative biology and taxonomic classification.</title>
        <authorList>
            <person name="Goeker M."/>
        </authorList>
    </citation>
    <scope>NUCLEOTIDE SEQUENCE [LARGE SCALE GENOMIC DNA]</scope>
    <source>
        <strain evidence="9 10">DSM 100309</strain>
    </source>
</reference>
<keyword evidence="2" id="KW-0004">4Fe-4S</keyword>
<dbReference type="PROSITE" id="PS00198">
    <property type="entry name" value="4FE4S_FER_1"/>
    <property type="match status" value="1"/>
</dbReference>
<sequence length="478" mass="54055">MQAGSEEQRSLYQKHIPIIPRSVKGKFRSFKWGVLAFAYAIYFGLPWLPWARHDGPSQAVLFDMVGRRFFLFDLVVYPQDVFWLALLLFLAAVLLFFVTGLVGRAFCGYFCFQTLWTEAFILVERLVQGERPARIRLYKQPWNAEKVGKFALTHSVWLLLSFWTALTFILYYGYAPALTVDFFTGNAAQVAYFTVMILTATTYVAAGLAREQVCMYMCPYARFQSVMYDPETLAVAYDKKRGEGTLGRIIARSSMKSREDRLAKGYGDCIDCGLCVQVCPVGIDIREGMQFPCISCGLCIDACNGIMDSMGYPRGLIRYDSEANMESPAPVKPKLHWKRLKIIGNGAAVLLMATYLLYSIGHRTNYEETVQQIRQPLFVVLSDGQIRNRYQIRVTNKSSTDEIYHIGVSGIPETALDLGEIGELNVHAGKSLMVQASVKLEPAMANKVQHFAFIITPKSKPETATKRMTQFYSKHTEQ</sequence>
<dbReference type="PANTHER" id="PTHR30176:SF3">
    <property type="entry name" value="FERREDOXIN-TYPE PROTEIN NAPH"/>
    <property type="match status" value="1"/>
</dbReference>
<evidence type="ECO:0000259" key="8">
    <source>
        <dbReference type="PROSITE" id="PS51379"/>
    </source>
</evidence>
<dbReference type="InterPro" id="IPR017896">
    <property type="entry name" value="4Fe4S_Fe-S-bd"/>
</dbReference>
<dbReference type="InterPro" id="IPR009051">
    <property type="entry name" value="Helical_ferredxn"/>
</dbReference>
<feature type="transmembrane region" description="Helical" evidence="7">
    <location>
        <begin position="342"/>
        <end position="361"/>
    </location>
</feature>
<keyword evidence="7" id="KW-0812">Transmembrane</keyword>
<organism evidence="9 10">
    <name type="scientific">Sulfurirhabdus autotrophica</name>
    <dbReference type="NCBI Taxonomy" id="1706046"/>
    <lineage>
        <taxon>Bacteria</taxon>
        <taxon>Pseudomonadati</taxon>
        <taxon>Pseudomonadota</taxon>
        <taxon>Betaproteobacteria</taxon>
        <taxon>Nitrosomonadales</taxon>
        <taxon>Sulfuricellaceae</taxon>
        <taxon>Sulfurirhabdus</taxon>
    </lineage>
</organism>
<gene>
    <name evidence="9" type="ORF">EDC63_11192</name>
</gene>
<dbReference type="GO" id="GO:0051539">
    <property type="term" value="F:4 iron, 4 sulfur cluster binding"/>
    <property type="evidence" value="ECO:0007669"/>
    <property type="project" value="UniProtKB-KW"/>
</dbReference>
<dbReference type="Pfam" id="PF13746">
    <property type="entry name" value="Fer4_18"/>
    <property type="match status" value="1"/>
</dbReference>
<feature type="transmembrane region" description="Helical" evidence="7">
    <location>
        <begin position="187"/>
        <end position="209"/>
    </location>
</feature>
<dbReference type="GO" id="GO:0046872">
    <property type="term" value="F:metal ion binding"/>
    <property type="evidence" value="ECO:0007669"/>
    <property type="project" value="UniProtKB-KW"/>
</dbReference>
<keyword evidence="7" id="KW-0472">Membrane</keyword>
<evidence type="ECO:0000256" key="7">
    <source>
        <dbReference type="SAM" id="Phobius"/>
    </source>
</evidence>
<evidence type="ECO:0000256" key="5">
    <source>
        <dbReference type="ARBA" id="ARBA00023004"/>
    </source>
</evidence>
<evidence type="ECO:0000256" key="4">
    <source>
        <dbReference type="ARBA" id="ARBA00022982"/>
    </source>
</evidence>
<keyword evidence="6" id="KW-0411">Iron-sulfur</keyword>
<dbReference type="Gene3D" id="1.10.1060.10">
    <property type="entry name" value="Alpha-helical ferredoxin"/>
    <property type="match status" value="1"/>
</dbReference>
<dbReference type="EMBL" id="SMCO01000011">
    <property type="protein sequence ID" value="TCV84746.1"/>
    <property type="molecule type" value="Genomic_DNA"/>
</dbReference>
<dbReference type="InterPro" id="IPR013783">
    <property type="entry name" value="Ig-like_fold"/>
</dbReference>
<dbReference type="NCBIfam" id="TIGR02745">
    <property type="entry name" value="ccoG_rdxA_fixG"/>
    <property type="match status" value="1"/>
</dbReference>
<dbReference type="Pfam" id="PF11614">
    <property type="entry name" value="FixG_C"/>
    <property type="match status" value="1"/>
</dbReference>
<keyword evidence="7" id="KW-1133">Transmembrane helix</keyword>